<dbReference type="CDD" id="cd06225">
    <property type="entry name" value="HAMP"/>
    <property type="match status" value="1"/>
</dbReference>
<dbReference type="InterPro" id="IPR004358">
    <property type="entry name" value="Sig_transdc_His_kin-like_C"/>
</dbReference>
<dbReference type="GO" id="GO:0009927">
    <property type="term" value="F:histidine phosphotransfer kinase activity"/>
    <property type="evidence" value="ECO:0007669"/>
    <property type="project" value="TreeGrafter"/>
</dbReference>
<comment type="caution">
    <text evidence="13">The sequence shown here is derived from an EMBL/GenBank/DDBJ whole genome shotgun (WGS) entry which is preliminary data.</text>
</comment>
<dbReference type="InterPro" id="IPR003594">
    <property type="entry name" value="HATPase_dom"/>
</dbReference>
<evidence type="ECO:0000313" key="14">
    <source>
        <dbReference type="Proteomes" id="UP000287857"/>
    </source>
</evidence>
<dbReference type="PANTHER" id="PTHR43047:SF72">
    <property type="entry name" value="OSMOSENSING HISTIDINE PROTEIN KINASE SLN1"/>
    <property type="match status" value="1"/>
</dbReference>
<evidence type="ECO:0000256" key="7">
    <source>
        <dbReference type="ARBA" id="ARBA00023012"/>
    </source>
</evidence>
<dbReference type="PRINTS" id="PR00344">
    <property type="entry name" value="BCTRLSENSOR"/>
</dbReference>
<evidence type="ECO:0000259" key="11">
    <source>
        <dbReference type="PROSITE" id="PS50109"/>
    </source>
</evidence>
<proteinExistence type="predicted"/>
<dbReference type="Pfam" id="PF02518">
    <property type="entry name" value="HATPase_c"/>
    <property type="match status" value="1"/>
</dbReference>
<evidence type="ECO:0000313" key="13">
    <source>
        <dbReference type="EMBL" id="RSU00699.1"/>
    </source>
</evidence>
<keyword evidence="10" id="KW-1133">Transmembrane helix</keyword>
<comment type="catalytic activity">
    <reaction evidence="1">
        <text>ATP + protein L-histidine = ADP + protein N-phospho-L-histidine.</text>
        <dbReference type="EC" id="2.7.13.3"/>
    </reaction>
</comment>
<comment type="subcellular location">
    <subcellularLocation>
        <location evidence="2">Membrane</location>
    </subcellularLocation>
</comment>
<keyword evidence="5" id="KW-0808">Transferase</keyword>
<evidence type="ECO:0000256" key="1">
    <source>
        <dbReference type="ARBA" id="ARBA00000085"/>
    </source>
</evidence>
<keyword evidence="9" id="KW-0175">Coiled coil</keyword>
<evidence type="ECO:0000256" key="6">
    <source>
        <dbReference type="ARBA" id="ARBA00022777"/>
    </source>
</evidence>
<evidence type="ECO:0000256" key="3">
    <source>
        <dbReference type="ARBA" id="ARBA00012438"/>
    </source>
</evidence>
<dbReference type="SUPFAM" id="SSF158472">
    <property type="entry name" value="HAMP domain-like"/>
    <property type="match status" value="1"/>
</dbReference>
<keyword evidence="7" id="KW-0902">Two-component regulatory system</keyword>
<keyword evidence="4" id="KW-0597">Phosphoprotein</keyword>
<dbReference type="InterPro" id="IPR036097">
    <property type="entry name" value="HisK_dim/P_sf"/>
</dbReference>
<feature type="coiled-coil region" evidence="9">
    <location>
        <begin position="227"/>
        <end position="257"/>
    </location>
</feature>
<feature type="domain" description="HAMP" evidence="12">
    <location>
        <begin position="190"/>
        <end position="242"/>
    </location>
</feature>
<gene>
    <name evidence="13" type="ORF">CBF37_01425</name>
</gene>
<dbReference type="SMART" id="SM00388">
    <property type="entry name" value="HisKA"/>
    <property type="match status" value="1"/>
</dbReference>
<sequence>MRYLVQQMIAFFVVILLVLIVFGISFTQFTRNTVRESAYEQLEGYSKTVLSNIKTFDWTLQQSLDTTQTILRNQRVGFYVLDKNLTATYPAERKGMTGNEVISNAELKGLKDGKPITKLINDKDLSGKHQTITVYMQPLFSTDFKYEGVLIVYQPGSSIDKSVSSLTQNLFKGFILSSLIAIIISYIFAKFQVNRINRIRRATKEIATGNFDVHLEVKNKDELDDLAEDFNKMAVALEDSHQEIERQEERRRNFMADVAHEMRTPLTTINGLIEGLSYNAIPENQKEKCLDLMKNETRRLIRLVNENLDYEKILTNQITMAIQKLNATEILETVVEQLSQKASDKGNQLILETNMPVELYADYDRFVQVMVNIITNAIQFTENGKIIVKVFRGYLETTVEISDTGIGMSEEQQKNMWDRYYKADPSRKNTKYGESGLGLSIVDQLVKLHDGRIEVDSELNQGTTFSITFPDHEENYQESN</sequence>
<dbReference type="InterPro" id="IPR005467">
    <property type="entry name" value="His_kinase_dom"/>
</dbReference>
<dbReference type="Gene3D" id="6.10.340.10">
    <property type="match status" value="1"/>
</dbReference>
<evidence type="ECO:0000256" key="4">
    <source>
        <dbReference type="ARBA" id="ARBA00022553"/>
    </source>
</evidence>
<feature type="transmembrane region" description="Helical" evidence="10">
    <location>
        <begin position="170"/>
        <end position="191"/>
    </location>
</feature>
<dbReference type="EMBL" id="NGJS01000001">
    <property type="protein sequence ID" value="RSU00699.1"/>
    <property type="molecule type" value="Genomic_DNA"/>
</dbReference>
<dbReference type="InterPro" id="IPR003661">
    <property type="entry name" value="HisK_dim/P_dom"/>
</dbReference>
<dbReference type="PROSITE" id="PS50885">
    <property type="entry name" value="HAMP"/>
    <property type="match status" value="1"/>
</dbReference>
<evidence type="ECO:0000256" key="2">
    <source>
        <dbReference type="ARBA" id="ARBA00004370"/>
    </source>
</evidence>
<dbReference type="InterPro" id="IPR003660">
    <property type="entry name" value="HAMP_dom"/>
</dbReference>
<dbReference type="AlphaFoldDB" id="A0A430A2K9"/>
<protein>
    <recommendedName>
        <fullName evidence="3">histidine kinase</fullName>
        <ecNumber evidence="3">2.7.13.3</ecNumber>
    </recommendedName>
</protein>
<dbReference type="Gene3D" id="3.30.565.10">
    <property type="entry name" value="Histidine kinase-like ATPase, C-terminal domain"/>
    <property type="match status" value="1"/>
</dbReference>
<dbReference type="FunFam" id="1.10.287.130:FF:000001">
    <property type="entry name" value="Two-component sensor histidine kinase"/>
    <property type="match status" value="1"/>
</dbReference>
<dbReference type="SMART" id="SM00387">
    <property type="entry name" value="HATPase_c"/>
    <property type="match status" value="1"/>
</dbReference>
<name>A0A430A2K9_9ENTE</name>
<feature type="domain" description="Histidine kinase" evidence="11">
    <location>
        <begin position="257"/>
        <end position="473"/>
    </location>
</feature>
<keyword evidence="8 10" id="KW-0472">Membrane</keyword>
<dbReference type="GO" id="GO:0005886">
    <property type="term" value="C:plasma membrane"/>
    <property type="evidence" value="ECO:0007669"/>
    <property type="project" value="TreeGrafter"/>
</dbReference>
<reference evidence="13 14" key="1">
    <citation type="submission" date="2017-05" db="EMBL/GenBank/DDBJ databases">
        <title>Vagococcus spp. assemblies.</title>
        <authorList>
            <person name="Gulvik C.A."/>
        </authorList>
    </citation>
    <scope>NUCLEOTIDE SEQUENCE [LARGE SCALE GENOMIC DNA]</scope>
    <source>
        <strain evidence="13 14">SS1995</strain>
    </source>
</reference>
<evidence type="ECO:0000259" key="12">
    <source>
        <dbReference type="PROSITE" id="PS50885"/>
    </source>
</evidence>
<dbReference type="CDD" id="cd00082">
    <property type="entry name" value="HisKA"/>
    <property type="match status" value="1"/>
</dbReference>
<accession>A0A430A2K9</accession>
<evidence type="ECO:0000256" key="10">
    <source>
        <dbReference type="SAM" id="Phobius"/>
    </source>
</evidence>
<dbReference type="Proteomes" id="UP000287857">
    <property type="component" value="Unassembled WGS sequence"/>
</dbReference>
<keyword evidence="14" id="KW-1185">Reference proteome</keyword>
<dbReference type="FunFam" id="3.30.565.10:FF:000006">
    <property type="entry name" value="Sensor histidine kinase WalK"/>
    <property type="match status" value="1"/>
</dbReference>
<dbReference type="InterPro" id="IPR036890">
    <property type="entry name" value="HATPase_C_sf"/>
</dbReference>
<dbReference type="EC" id="2.7.13.3" evidence="3"/>
<evidence type="ECO:0000256" key="8">
    <source>
        <dbReference type="ARBA" id="ARBA00023136"/>
    </source>
</evidence>
<evidence type="ECO:0000256" key="5">
    <source>
        <dbReference type="ARBA" id="ARBA00022679"/>
    </source>
</evidence>
<evidence type="ECO:0000256" key="9">
    <source>
        <dbReference type="SAM" id="Coils"/>
    </source>
</evidence>
<dbReference type="Pfam" id="PF00672">
    <property type="entry name" value="HAMP"/>
    <property type="match status" value="1"/>
</dbReference>
<keyword evidence="10" id="KW-0812">Transmembrane</keyword>
<keyword evidence="6 13" id="KW-0418">Kinase</keyword>
<dbReference type="Gene3D" id="1.10.287.130">
    <property type="match status" value="1"/>
</dbReference>
<dbReference type="SMART" id="SM00304">
    <property type="entry name" value="HAMP"/>
    <property type="match status" value="1"/>
</dbReference>
<dbReference type="GO" id="GO:0000155">
    <property type="term" value="F:phosphorelay sensor kinase activity"/>
    <property type="evidence" value="ECO:0007669"/>
    <property type="project" value="InterPro"/>
</dbReference>
<dbReference type="RefSeq" id="WP_125982937.1">
    <property type="nucleotide sequence ID" value="NZ_NGJS01000001.1"/>
</dbReference>
<organism evidence="13 14">
    <name type="scientific">Vagococcus vulneris</name>
    <dbReference type="NCBI Taxonomy" id="1977869"/>
    <lineage>
        <taxon>Bacteria</taxon>
        <taxon>Bacillati</taxon>
        <taxon>Bacillota</taxon>
        <taxon>Bacilli</taxon>
        <taxon>Lactobacillales</taxon>
        <taxon>Enterococcaceae</taxon>
        <taxon>Vagococcus</taxon>
    </lineage>
</organism>
<dbReference type="SUPFAM" id="SSF55874">
    <property type="entry name" value="ATPase domain of HSP90 chaperone/DNA topoisomerase II/histidine kinase"/>
    <property type="match status" value="1"/>
</dbReference>
<dbReference type="OrthoDB" id="3436at2"/>
<dbReference type="Pfam" id="PF00512">
    <property type="entry name" value="HisKA"/>
    <property type="match status" value="1"/>
</dbReference>
<dbReference type="SUPFAM" id="SSF47384">
    <property type="entry name" value="Homodimeric domain of signal transducing histidine kinase"/>
    <property type="match status" value="1"/>
</dbReference>
<dbReference type="PANTHER" id="PTHR43047">
    <property type="entry name" value="TWO-COMPONENT HISTIDINE PROTEIN KINASE"/>
    <property type="match status" value="1"/>
</dbReference>
<dbReference type="PROSITE" id="PS50109">
    <property type="entry name" value="HIS_KIN"/>
    <property type="match status" value="1"/>
</dbReference>